<organism evidence="3 4">
    <name type="scientific">Zymoseptoria brevis</name>
    <dbReference type="NCBI Taxonomy" id="1047168"/>
    <lineage>
        <taxon>Eukaryota</taxon>
        <taxon>Fungi</taxon>
        <taxon>Dikarya</taxon>
        <taxon>Ascomycota</taxon>
        <taxon>Pezizomycotina</taxon>
        <taxon>Dothideomycetes</taxon>
        <taxon>Dothideomycetidae</taxon>
        <taxon>Mycosphaerellales</taxon>
        <taxon>Mycosphaerellaceae</taxon>
        <taxon>Zymoseptoria</taxon>
    </lineage>
</organism>
<proteinExistence type="predicted"/>
<dbReference type="PANTHER" id="PTHR47842:SF1">
    <property type="entry name" value="DUF676 DOMAIN-CONTAINING PROTEIN"/>
    <property type="match status" value="1"/>
</dbReference>
<dbReference type="STRING" id="1047168.A0A0F4GSF4"/>
<keyword evidence="4" id="KW-1185">Reference proteome</keyword>
<protein>
    <recommendedName>
        <fullName evidence="2">AB hydrolase-1 domain-containing protein</fullName>
    </recommendedName>
</protein>
<feature type="compositionally biased region" description="Acidic residues" evidence="1">
    <location>
        <begin position="457"/>
        <end position="469"/>
    </location>
</feature>
<dbReference type="PANTHER" id="PTHR47842">
    <property type="entry name" value="EXPRESSED PROTEIN"/>
    <property type="match status" value="1"/>
</dbReference>
<feature type="region of interest" description="Disordered" evidence="1">
    <location>
        <begin position="347"/>
        <end position="388"/>
    </location>
</feature>
<feature type="region of interest" description="Disordered" evidence="1">
    <location>
        <begin position="122"/>
        <end position="145"/>
    </location>
</feature>
<dbReference type="EMBL" id="LAFY01000338">
    <property type="protein sequence ID" value="KJX99947.1"/>
    <property type="molecule type" value="Genomic_DNA"/>
</dbReference>
<dbReference type="InterPro" id="IPR029058">
    <property type="entry name" value="AB_hydrolase_fold"/>
</dbReference>
<dbReference type="SUPFAM" id="SSF53474">
    <property type="entry name" value="alpha/beta-Hydrolases"/>
    <property type="match status" value="1"/>
</dbReference>
<dbReference type="Proteomes" id="UP000033647">
    <property type="component" value="Unassembled WGS sequence"/>
</dbReference>
<reference evidence="3 4" key="1">
    <citation type="submission" date="2015-03" db="EMBL/GenBank/DDBJ databases">
        <title>RNA-seq based gene annotation and comparative genomics of four Zymoseptoria species reveal species-specific pathogenicity related genes and transposable element activity.</title>
        <authorList>
            <person name="Grandaubert J."/>
            <person name="Bhattacharyya A."/>
            <person name="Stukenbrock E.H."/>
        </authorList>
    </citation>
    <scope>NUCLEOTIDE SEQUENCE [LARGE SCALE GENOMIC DNA]</scope>
    <source>
        <strain evidence="3 4">Zb18110</strain>
    </source>
</reference>
<dbReference type="AlphaFoldDB" id="A0A0F4GSF4"/>
<evidence type="ECO:0000259" key="2">
    <source>
        <dbReference type="Pfam" id="PF12697"/>
    </source>
</evidence>
<evidence type="ECO:0000313" key="3">
    <source>
        <dbReference type="EMBL" id="KJX99947.1"/>
    </source>
</evidence>
<sequence>MSSVNMQKTILLVFIHGFKGNDHTFQKFPQDLRALIAHTLPQLNVVSIVYPQYETKGDLKECVARFKEWLIDKVIDLEVEARTPSPTVDPSVRVILCGHSMGGIVAAEALLSIAADAPIPPSWSSSNSTDTTSNTTASATAGTSSPPLDPSNLFFPYIQALLTFDTPFLGLHPGIIAHNAEQSGTTAYDAYTTASKLFGGDSATSSGATTPDPAVAASKGLPSASSADTAAAVQPGAHWLKKYAIYTGAAAAIAGMAGATYYNWSHINNGLTWAGSHLQFVGCLARGAELQKRVEHVVRLSQHRGVAFANFYGALGEDVEGGKYYGGLVDGTAKSERTFCIVPRKPQVQEKITGSKRSHDEASDSQTRSQTEVDPGMQQSGQVKNFARDNRRNKGEWIKCVNPAATDEVQAHTAMFEAGKNPDYHGMLPRARDWIVEVVRGTEWCGSEAEAGLGFDLGEDEDEADEEKTPEEGSAMTGVERQSEVDEEEHKQH</sequence>
<feature type="domain" description="AB hydrolase-1" evidence="2">
    <location>
        <begin position="12"/>
        <end position="135"/>
    </location>
</feature>
<gene>
    <name evidence="3" type="ORF">TI39_contig346g00006</name>
</gene>
<dbReference type="InterPro" id="IPR000073">
    <property type="entry name" value="AB_hydrolase_1"/>
</dbReference>
<comment type="caution">
    <text evidence="3">The sequence shown here is derived from an EMBL/GenBank/DDBJ whole genome shotgun (WGS) entry which is preliminary data.</text>
</comment>
<dbReference type="Gene3D" id="3.40.50.1820">
    <property type="entry name" value="alpha/beta hydrolase"/>
    <property type="match status" value="1"/>
</dbReference>
<feature type="compositionally biased region" description="Polar residues" evidence="1">
    <location>
        <begin position="364"/>
        <end position="383"/>
    </location>
</feature>
<feature type="region of interest" description="Disordered" evidence="1">
    <location>
        <begin position="450"/>
        <end position="493"/>
    </location>
</feature>
<name>A0A0F4GSF4_9PEZI</name>
<accession>A0A0F4GSF4</accession>
<evidence type="ECO:0000313" key="4">
    <source>
        <dbReference type="Proteomes" id="UP000033647"/>
    </source>
</evidence>
<evidence type="ECO:0000256" key="1">
    <source>
        <dbReference type="SAM" id="MobiDB-lite"/>
    </source>
</evidence>
<dbReference type="Pfam" id="PF12697">
    <property type="entry name" value="Abhydrolase_6"/>
    <property type="match status" value="1"/>
</dbReference>
<dbReference type="OrthoDB" id="442243at2759"/>
<feature type="compositionally biased region" description="Basic and acidic residues" evidence="1">
    <location>
        <begin position="481"/>
        <end position="493"/>
    </location>
</feature>